<feature type="transmembrane region" description="Helical" evidence="1">
    <location>
        <begin position="140"/>
        <end position="165"/>
    </location>
</feature>
<protein>
    <submittedName>
        <fullName evidence="2">Adenylate cyclase type 10</fullName>
    </submittedName>
</protein>
<sequence>TNYTHKYICKMLGKCCFCIGLRPATLILATLGALANLVNAYHFSVFEGNYGFLYTVLSTYYLGASLACICGFQGVLKNKVKYVKIFAIYYWWQLLVAFTLSIMISVIVFYFEFDVCEKFIGQPDVDMTLEECLDFYFKSAAFLVISLAVGCLIELHFCMAVWAYYKRLGVEQQYRDISDVVYHVQYTPVQHASIQYSAQYSAPEDNNLPPAYESVHGILGDQKFGATPTVAGKQ</sequence>
<dbReference type="EMBL" id="GDJX01002605">
    <property type="protein sequence ID" value="JAT65331.1"/>
    <property type="molecule type" value="Transcribed_RNA"/>
</dbReference>
<gene>
    <name evidence="2" type="primary">Adcy10_0</name>
    <name evidence="2" type="ORF">g.16942</name>
</gene>
<organism evidence="2">
    <name type="scientific">Anthurium amnicola</name>
    <dbReference type="NCBI Taxonomy" id="1678845"/>
    <lineage>
        <taxon>Eukaryota</taxon>
        <taxon>Viridiplantae</taxon>
        <taxon>Streptophyta</taxon>
        <taxon>Embryophyta</taxon>
        <taxon>Tracheophyta</taxon>
        <taxon>Spermatophyta</taxon>
        <taxon>Magnoliopsida</taxon>
        <taxon>Liliopsida</taxon>
        <taxon>Araceae</taxon>
        <taxon>Pothoideae</taxon>
        <taxon>Potheae</taxon>
        <taxon>Anthurium</taxon>
    </lineage>
</organism>
<name>A0A1D1ZEV9_9ARAE</name>
<feature type="transmembrane region" description="Helical" evidence="1">
    <location>
        <begin position="88"/>
        <end position="111"/>
    </location>
</feature>
<feature type="non-terminal residue" evidence="2">
    <location>
        <position position="1"/>
    </location>
</feature>
<feature type="transmembrane region" description="Helical" evidence="1">
    <location>
        <begin position="12"/>
        <end position="38"/>
    </location>
</feature>
<keyword evidence="1" id="KW-0472">Membrane</keyword>
<evidence type="ECO:0000256" key="1">
    <source>
        <dbReference type="SAM" id="Phobius"/>
    </source>
</evidence>
<accession>A0A1D1ZEV9</accession>
<dbReference type="AlphaFoldDB" id="A0A1D1ZEV9"/>
<proteinExistence type="predicted"/>
<feature type="transmembrane region" description="Helical" evidence="1">
    <location>
        <begin position="50"/>
        <end position="76"/>
    </location>
</feature>
<evidence type="ECO:0000313" key="2">
    <source>
        <dbReference type="EMBL" id="JAT65331.1"/>
    </source>
</evidence>
<keyword evidence="1" id="KW-0812">Transmembrane</keyword>
<reference evidence="2" key="1">
    <citation type="submission" date="2015-07" db="EMBL/GenBank/DDBJ databases">
        <title>Transcriptome Assembly of Anthurium amnicola.</title>
        <authorList>
            <person name="Suzuki J."/>
        </authorList>
    </citation>
    <scope>NUCLEOTIDE SEQUENCE</scope>
</reference>
<keyword evidence="1" id="KW-1133">Transmembrane helix</keyword>